<dbReference type="HOGENOM" id="CLU_2612664_0_0_1"/>
<dbReference type="EMBL" id="KN822195">
    <property type="protein sequence ID" value="KIM52950.1"/>
    <property type="molecule type" value="Genomic_DNA"/>
</dbReference>
<dbReference type="InParanoid" id="A0A0C3CWK3"/>
<reference evidence="3" key="2">
    <citation type="submission" date="2015-01" db="EMBL/GenBank/DDBJ databases">
        <title>Evolutionary Origins and Diversification of the Mycorrhizal Mutualists.</title>
        <authorList>
            <consortium name="DOE Joint Genome Institute"/>
            <consortium name="Mycorrhizal Genomics Consortium"/>
            <person name="Kohler A."/>
            <person name="Kuo A."/>
            <person name="Nagy L.G."/>
            <person name="Floudas D."/>
            <person name="Copeland A."/>
            <person name="Barry K.W."/>
            <person name="Cichocki N."/>
            <person name="Veneault-Fourrey C."/>
            <person name="LaButti K."/>
            <person name="Lindquist E.A."/>
            <person name="Lipzen A."/>
            <person name="Lundell T."/>
            <person name="Morin E."/>
            <person name="Murat C."/>
            <person name="Riley R."/>
            <person name="Ohm R."/>
            <person name="Sun H."/>
            <person name="Tunlid A."/>
            <person name="Henrissat B."/>
            <person name="Grigoriev I.V."/>
            <person name="Hibbett D.S."/>
            <person name="Martin F."/>
        </authorList>
    </citation>
    <scope>NUCLEOTIDE SEQUENCE [LARGE SCALE GENOMIC DNA]</scope>
    <source>
        <strain evidence="3">Foug A</strain>
    </source>
</reference>
<sequence length="79" mass="8675">VPWGSDSDDEDRTMPEGTHSFNEEEGLGPNNGSGGNTKLPSFKRPYTHLGSHNGDCCPHQVGRKKFRQIFRPSTTGMVS</sequence>
<dbReference type="AlphaFoldDB" id="A0A0C3CWK3"/>
<gene>
    <name evidence="2" type="ORF">SCLCIDRAFT_1223349</name>
</gene>
<proteinExistence type="predicted"/>
<organism evidence="2 3">
    <name type="scientific">Scleroderma citrinum Foug A</name>
    <dbReference type="NCBI Taxonomy" id="1036808"/>
    <lineage>
        <taxon>Eukaryota</taxon>
        <taxon>Fungi</taxon>
        <taxon>Dikarya</taxon>
        <taxon>Basidiomycota</taxon>
        <taxon>Agaricomycotina</taxon>
        <taxon>Agaricomycetes</taxon>
        <taxon>Agaricomycetidae</taxon>
        <taxon>Boletales</taxon>
        <taxon>Sclerodermatineae</taxon>
        <taxon>Sclerodermataceae</taxon>
        <taxon>Scleroderma</taxon>
    </lineage>
</organism>
<evidence type="ECO:0000256" key="1">
    <source>
        <dbReference type="SAM" id="MobiDB-lite"/>
    </source>
</evidence>
<accession>A0A0C3CWK3</accession>
<protein>
    <submittedName>
        <fullName evidence="2">Uncharacterized protein</fullName>
    </submittedName>
</protein>
<dbReference type="Proteomes" id="UP000053989">
    <property type="component" value="Unassembled WGS sequence"/>
</dbReference>
<reference evidence="2 3" key="1">
    <citation type="submission" date="2014-04" db="EMBL/GenBank/DDBJ databases">
        <authorList>
            <consortium name="DOE Joint Genome Institute"/>
            <person name="Kuo A."/>
            <person name="Kohler A."/>
            <person name="Nagy L.G."/>
            <person name="Floudas D."/>
            <person name="Copeland A."/>
            <person name="Barry K.W."/>
            <person name="Cichocki N."/>
            <person name="Veneault-Fourrey C."/>
            <person name="LaButti K."/>
            <person name="Lindquist E.A."/>
            <person name="Lipzen A."/>
            <person name="Lundell T."/>
            <person name="Morin E."/>
            <person name="Murat C."/>
            <person name="Sun H."/>
            <person name="Tunlid A."/>
            <person name="Henrissat B."/>
            <person name="Grigoriev I.V."/>
            <person name="Hibbett D.S."/>
            <person name="Martin F."/>
            <person name="Nordberg H.P."/>
            <person name="Cantor M.N."/>
            <person name="Hua S.X."/>
        </authorList>
    </citation>
    <scope>NUCLEOTIDE SEQUENCE [LARGE SCALE GENOMIC DNA]</scope>
    <source>
        <strain evidence="2 3">Foug A</strain>
    </source>
</reference>
<evidence type="ECO:0000313" key="2">
    <source>
        <dbReference type="EMBL" id="KIM52950.1"/>
    </source>
</evidence>
<name>A0A0C3CWK3_9AGAM</name>
<feature type="region of interest" description="Disordered" evidence="1">
    <location>
        <begin position="1"/>
        <end position="46"/>
    </location>
</feature>
<feature type="non-terminal residue" evidence="2">
    <location>
        <position position="1"/>
    </location>
</feature>
<keyword evidence="3" id="KW-1185">Reference proteome</keyword>
<evidence type="ECO:0000313" key="3">
    <source>
        <dbReference type="Proteomes" id="UP000053989"/>
    </source>
</evidence>
<feature type="compositionally biased region" description="Acidic residues" evidence="1">
    <location>
        <begin position="1"/>
        <end position="11"/>
    </location>
</feature>